<dbReference type="Gene3D" id="3.40.1610.10">
    <property type="entry name" value="CV3147-like domain"/>
    <property type="match status" value="1"/>
</dbReference>
<feature type="domain" description="S-Me-THD N-terminal" evidence="1">
    <location>
        <begin position="122"/>
        <end position="185"/>
    </location>
</feature>
<dbReference type="Pfam" id="PF06032">
    <property type="entry name" value="S-Me-THD_N"/>
    <property type="match status" value="1"/>
</dbReference>
<name>A0ABY6H1C1_9GAMM</name>
<dbReference type="EMBL" id="CP103300">
    <property type="protein sequence ID" value="UYM18854.1"/>
    <property type="molecule type" value="Genomic_DNA"/>
</dbReference>
<gene>
    <name evidence="2" type="ORF">NX720_17340</name>
</gene>
<proteinExistence type="predicted"/>
<keyword evidence="3" id="KW-1185">Reference proteome</keyword>
<evidence type="ECO:0000313" key="3">
    <source>
        <dbReference type="Proteomes" id="UP001163255"/>
    </source>
</evidence>
<evidence type="ECO:0000259" key="1">
    <source>
        <dbReference type="Pfam" id="PF06032"/>
    </source>
</evidence>
<dbReference type="PANTHER" id="PTHR11365">
    <property type="entry name" value="5-OXOPROLINASE RELATED"/>
    <property type="match status" value="1"/>
</dbReference>
<dbReference type="InterPro" id="IPR010318">
    <property type="entry name" value="S-Me-THD_N"/>
</dbReference>
<dbReference type="RefSeq" id="WP_262601603.1">
    <property type="nucleotide sequence ID" value="NZ_CP103300.1"/>
</dbReference>
<reference evidence="2" key="1">
    <citation type="submission" date="2022-10" db="EMBL/GenBank/DDBJ databases">
        <title>Completed Genome Sequence of two octocoral isolated bacterium, Endozoicomonas euniceicola EF212T and Endozoicomonas gorgoniicola PS125T.</title>
        <authorList>
            <person name="Chiou Y.-J."/>
            <person name="Chen Y.-H."/>
        </authorList>
    </citation>
    <scope>NUCLEOTIDE SEQUENCE</scope>
    <source>
        <strain evidence="2">EF212</strain>
    </source>
</reference>
<accession>A0ABY6H1C1</accession>
<protein>
    <submittedName>
        <fullName evidence="2">DUF917 family protein</fullName>
    </submittedName>
</protein>
<sequence length="185" mass="19625">MREVLGVADATYDQIDTVVIGTTQFANAFVERRHLNPVGILRLCLPSAEDIAPMLNWPDDLRGAVGGNVYLLPGGYEFDGRAISPFDEMAVAEAVKTIKSRGITSFAVSSVCSPVNAAMEKCADFARGAAFLGAGGGGDPYLEYLTLSQQMQANGPLRIVQPSELNDDDFIVPVGLMGAPTVVTE</sequence>
<dbReference type="InterPro" id="IPR045079">
    <property type="entry name" value="Oxoprolinase-like"/>
</dbReference>
<organism evidence="2 3">
    <name type="scientific">Endozoicomonas euniceicola</name>
    <dbReference type="NCBI Taxonomy" id="1234143"/>
    <lineage>
        <taxon>Bacteria</taxon>
        <taxon>Pseudomonadati</taxon>
        <taxon>Pseudomonadota</taxon>
        <taxon>Gammaproteobacteria</taxon>
        <taxon>Oceanospirillales</taxon>
        <taxon>Endozoicomonadaceae</taxon>
        <taxon>Endozoicomonas</taxon>
    </lineage>
</organism>
<dbReference type="PANTHER" id="PTHR11365:SF10">
    <property type="entry name" value="HYDANTOINASE_OXOPROLINASE"/>
    <property type="match status" value="1"/>
</dbReference>
<dbReference type="Proteomes" id="UP001163255">
    <property type="component" value="Chromosome"/>
</dbReference>
<evidence type="ECO:0000313" key="2">
    <source>
        <dbReference type="EMBL" id="UYM18854.1"/>
    </source>
</evidence>
<dbReference type="SUPFAM" id="SSF160991">
    <property type="entry name" value="CV3147-like"/>
    <property type="match status" value="1"/>
</dbReference>
<dbReference type="InterPro" id="IPR027479">
    <property type="entry name" value="S-Me-THD_N_sf"/>
</dbReference>